<dbReference type="RefSeq" id="WP_040201628.1">
    <property type="nucleotide sequence ID" value="NZ_CP010311.1"/>
</dbReference>
<evidence type="ECO:0000313" key="2">
    <source>
        <dbReference type="EMBL" id="AJF07675.1"/>
    </source>
</evidence>
<dbReference type="GO" id="GO:0044877">
    <property type="term" value="F:protein-containing complex binding"/>
    <property type="evidence" value="ECO:0007669"/>
    <property type="project" value="TreeGrafter"/>
</dbReference>
<sequence length="300" mass="33646">MNVFLTGATGFVGKRMLHRLLQDGHVVRCLVRSGSEKKLPVEKNVEARLGDATDPATLEGIMEGCDAVIHLVGIIREFPSRGVTFEKLHVEAARNMVNAAKAQGIKRYIQMSANGTRPDAHTDYHKTKWRAEETVRQSGLNWTIFRPSMIFGPEDEFINELASIMRKTPVVPVFGDGNYRLAPVAVEDVAECFCQALQKEETIGQTYAVCGPQDYSYDELLDEIGQALDKKSVRKLHQPLCLIKPVIALMENFSAFPITTTQLNMLVEGNVCDAEEMKKVREVFEYTPKELPGGIREYLR</sequence>
<dbReference type="InterPro" id="IPR051207">
    <property type="entry name" value="ComplexI_NDUFA9_subunit"/>
</dbReference>
<dbReference type="Proteomes" id="UP000035036">
    <property type="component" value="Chromosome"/>
</dbReference>
<dbReference type="FunFam" id="3.40.50.720:FF:000702">
    <property type="entry name" value="NADH dehydrogenase (Ubiquinone)"/>
    <property type="match status" value="1"/>
</dbReference>
<dbReference type="InterPro" id="IPR036291">
    <property type="entry name" value="NAD(P)-bd_dom_sf"/>
</dbReference>
<dbReference type="Pfam" id="PF13460">
    <property type="entry name" value="NAD_binding_10"/>
    <property type="match status" value="1"/>
</dbReference>
<dbReference type="EMBL" id="CP010311">
    <property type="protein sequence ID" value="AJF07675.1"/>
    <property type="molecule type" value="Genomic_DNA"/>
</dbReference>
<dbReference type="OrthoDB" id="9804595at2"/>
<accession>A0A0B5FU18</accession>
<organism evidence="2 3">
    <name type="scientific">Geoalkalibacter subterraneus</name>
    <dbReference type="NCBI Taxonomy" id="483547"/>
    <lineage>
        <taxon>Bacteria</taxon>
        <taxon>Pseudomonadati</taxon>
        <taxon>Thermodesulfobacteriota</taxon>
        <taxon>Desulfuromonadia</taxon>
        <taxon>Desulfuromonadales</taxon>
        <taxon>Geoalkalibacteraceae</taxon>
        <taxon>Geoalkalibacter</taxon>
    </lineage>
</organism>
<name>A0A0B5FU18_9BACT</name>
<dbReference type="InterPro" id="IPR016040">
    <property type="entry name" value="NAD(P)-bd_dom"/>
</dbReference>
<evidence type="ECO:0000259" key="1">
    <source>
        <dbReference type="Pfam" id="PF13460"/>
    </source>
</evidence>
<dbReference type="STRING" id="483547.GSUB_15510"/>
<keyword evidence="3" id="KW-1185">Reference proteome</keyword>
<dbReference type="AlphaFoldDB" id="A0A0B5FU18"/>
<dbReference type="PANTHER" id="PTHR12126">
    <property type="entry name" value="NADH-UBIQUINONE OXIDOREDUCTASE 39 KDA SUBUNIT-RELATED"/>
    <property type="match status" value="1"/>
</dbReference>
<dbReference type="KEGG" id="gsb:GSUB_15510"/>
<protein>
    <recommendedName>
        <fullName evidence="1">NAD(P)-binding domain-containing protein</fullName>
    </recommendedName>
</protein>
<dbReference type="HOGENOM" id="CLU_007383_6_5_7"/>
<gene>
    <name evidence="2" type="ORF">GSUB_15510</name>
</gene>
<feature type="domain" description="NAD(P)-binding" evidence="1">
    <location>
        <begin position="7"/>
        <end position="154"/>
    </location>
</feature>
<evidence type="ECO:0000313" key="3">
    <source>
        <dbReference type="Proteomes" id="UP000035036"/>
    </source>
</evidence>
<dbReference type="Gene3D" id="3.40.50.720">
    <property type="entry name" value="NAD(P)-binding Rossmann-like Domain"/>
    <property type="match status" value="1"/>
</dbReference>
<dbReference type="PANTHER" id="PTHR12126:SF11">
    <property type="entry name" value="NADH DEHYDROGENASE [UBIQUINONE] 1 ALPHA SUBCOMPLEX SUBUNIT 9, MITOCHONDRIAL"/>
    <property type="match status" value="1"/>
</dbReference>
<reference evidence="2 3" key="1">
    <citation type="journal article" date="2015" name="Genome Announc.">
        <title>Genomes of Geoalkalibacter ferrihydriticus Z-0531T and Geoalkalibacter subterraneus Red1T, Two Haloalkaliphilic Metal-Reducing Deltaproteobacteria.</title>
        <authorList>
            <person name="Badalamenti J.P."/>
            <person name="Krajmalnik-Brown R."/>
            <person name="Torres C.I."/>
            <person name="Bond D.R."/>
        </authorList>
    </citation>
    <scope>NUCLEOTIDE SEQUENCE [LARGE SCALE GENOMIC DNA]</scope>
    <source>
        <strain evidence="2 3">Red1</strain>
    </source>
</reference>
<dbReference type="CDD" id="cd05271">
    <property type="entry name" value="NDUFA9_like_SDR_a"/>
    <property type="match status" value="1"/>
</dbReference>
<proteinExistence type="predicted"/>
<dbReference type="SUPFAM" id="SSF51735">
    <property type="entry name" value="NAD(P)-binding Rossmann-fold domains"/>
    <property type="match status" value="1"/>
</dbReference>